<dbReference type="SUPFAM" id="SSF56935">
    <property type="entry name" value="Porins"/>
    <property type="match status" value="1"/>
</dbReference>
<dbReference type="Proteomes" id="UP000055136">
    <property type="component" value="Chromosome"/>
</dbReference>
<dbReference type="Gene3D" id="2.40.160.10">
    <property type="entry name" value="Porin"/>
    <property type="match status" value="1"/>
</dbReference>
<accession>A0A0S2TE07</accession>
<proteinExistence type="predicted"/>
<name>A0A0S2TE07_9GAMM</name>
<dbReference type="InterPro" id="IPR023614">
    <property type="entry name" value="Porin_dom_sf"/>
</dbReference>
<evidence type="ECO:0000313" key="2">
    <source>
        <dbReference type="Proteomes" id="UP000055136"/>
    </source>
</evidence>
<dbReference type="NCBIfam" id="NF033652">
    <property type="entry name" value="LbtU_sider_porin"/>
    <property type="match status" value="1"/>
</dbReference>
<evidence type="ECO:0008006" key="3">
    <source>
        <dbReference type="Google" id="ProtNLM"/>
    </source>
</evidence>
<dbReference type="AlphaFoldDB" id="A0A0S2TE07"/>
<keyword evidence="2" id="KW-1185">Reference proteome</keyword>
<organism evidence="1 2">
    <name type="scientific">Candidatus Tenderia electrophaga</name>
    <dbReference type="NCBI Taxonomy" id="1748243"/>
    <lineage>
        <taxon>Bacteria</taxon>
        <taxon>Pseudomonadati</taxon>
        <taxon>Pseudomonadota</taxon>
        <taxon>Gammaproteobacteria</taxon>
        <taxon>Candidatus Tenderiales</taxon>
        <taxon>Candidatus Tenderiaceae</taxon>
        <taxon>Candidatus Tenderia</taxon>
    </lineage>
</organism>
<gene>
    <name evidence="1" type="ORF">Tel_09600</name>
</gene>
<dbReference type="STRING" id="1748243.Tel_09600"/>
<dbReference type="KEGG" id="tee:Tel_09600"/>
<reference evidence="1" key="1">
    <citation type="submission" date="2015-10" db="EMBL/GenBank/DDBJ databases">
        <title>Description of Candidatus Tenderia electrophaga gen. nov, sp. nov., an Uncultivated Electroautotroph from a Biocathode Enrichment.</title>
        <authorList>
            <person name="Eddie B.J."/>
            <person name="Malanoski A.P."/>
            <person name="Wang Z."/>
            <person name="Hall R.J."/>
            <person name="Oh S.D."/>
            <person name="Heiner C."/>
            <person name="Lin B."/>
            <person name="Strycharz-Glaven S.M."/>
        </authorList>
    </citation>
    <scope>NUCLEOTIDE SEQUENCE [LARGE SCALE GENOMIC DNA]</scope>
    <source>
        <strain evidence="1">NRL1</strain>
    </source>
</reference>
<dbReference type="EMBL" id="CP013099">
    <property type="protein sequence ID" value="ALP53385.1"/>
    <property type="molecule type" value="Genomic_DNA"/>
</dbReference>
<evidence type="ECO:0000313" key="1">
    <source>
        <dbReference type="EMBL" id="ALP53385.1"/>
    </source>
</evidence>
<protein>
    <recommendedName>
        <fullName evidence="3">LbtU family siderophore porin</fullName>
    </recommendedName>
</protein>
<sequence length="321" mass="34582">MHSTQAAELEFGGLVEAELFVGDEFTGADYSDIVLATIELGVDARLNDRVSAHLLMLHEDDDTEPMEVDEGFISVRLDHGLSVSAGRMYVPFGSFESHFITDPLTIELGETREAAAVLSYVGDNGLYGAVYAFNGDTIEAGNNGDETIDGVGGSIGYLWEDGDMSLDVGLDYISNIADGDTTSDTLSGGTYPHTLQEYVNAMALHANYTRGPLAVFFEYMASDQYNVADLGFNGRGAEPTAVNLEAGYDFGWSTAMIGYQGTDEAVNLELPEHLILVGLSKEIYENTYLSAEYGMYEDYSSAAGGTGNDKNLLTVQLAVEF</sequence>